<accession>A0AAV9FXP3</accession>
<proteinExistence type="predicted"/>
<protein>
    <recommendedName>
        <fullName evidence="1">DUF6923 domain-containing protein</fullName>
    </recommendedName>
</protein>
<dbReference type="AlphaFoldDB" id="A0AAV9FXP3"/>
<reference evidence="2" key="2">
    <citation type="submission" date="2023-05" db="EMBL/GenBank/DDBJ databases">
        <authorList>
            <consortium name="Lawrence Berkeley National Laboratory"/>
            <person name="Steindorff A."/>
            <person name="Hensen N."/>
            <person name="Bonometti L."/>
            <person name="Westerberg I."/>
            <person name="Brannstrom I.O."/>
            <person name="Guillou S."/>
            <person name="Cros-Aarteil S."/>
            <person name="Calhoun S."/>
            <person name="Haridas S."/>
            <person name="Kuo A."/>
            <person name="Mondo S."/>
            <person name="Pangilinan J."/>
            <person name="Riley R."/>
            <person name="Labutti K."/>
            <person name="Andreopoulos B."/>
            <person name="Lipzen A."/>
            <person name="Chen C."/>
            <person name="Yanf M."/>
            <person name="Daum C."/>
            <person name="Ng V."/>
            <person name="Clum A."/>
            <person name="Ohm R."/>
            <person name="Martin F."/>
            <person name="Silar P."/>
            <person name="Natvig D."/>
            <person name="Lalanne C."/>
            <person name="Gautier V."/>
            <person name="Ament-Velasquez S.L."/>
            <person name="Kruys A."/>
            <person name="Hutchinson M.I."/>
            <person name="Powell A.J."/>
            <person name="Barry K."/>
            <person name="Miller A.N."/>
            <person name="Grigoriev I.V."/>
            <person name="Debuchy R."/>
            <person name="Gladieux P."/>
            <person name="Thoren M.H."/>
            <person name="Johannesson H."/>
        </authorList>
    </citation>
    <scope>NUCLEOTIDE SEQUENCE</scope>
    <source>
        <strain evidence="2">PSN243</strain>
    </source>
</reference>
<keyword evidence="3" id="KW-1185">Reference proteome</keyword>
<dbReference type="EMBL" id="MU866033">
    <property type="protein sequence ID" value="KAK4442098.1"/>
    <property type="molecule type" value="Genomic_DNA"/>
</dbReference>
<dbReference type="Pfam" id="PF21959">
    <property type="entry name" value="DUF6923"/>
    <property type="match status" value="1"/>
</dbReference>
<comment type="caution">
    <text evidence="2">The sequence shown here is derived from an EMBL/GenBank/DDBJ whole genome shotgun (WGS) entry which is preliminary data.</text>
</comment>
<dbReference type="SUPFAM" id="SSF63829">
    <property type="entry name" value="Calcium-dependent phosphotriesterase"/>
    <property type="match status" value="1"/>
</dbReference>
<feature type="non-terminal residue" evidence="2">
    <location>
        <position position="1"/>
    </location>
</feature>
<evidence type="ECO:0000313" key="2">
    <source>
        <dbReference type="EMBL" id="KAK4442098.1"/>
    </source>
</evidence>
<sequence>PALPTYPCDGTAYLVRGNTLSEIDIGSGAVETIISDLGFDIDALAYHPLDKYLYGFQQGDNRVVRIDRNGVITQHSGPDAQPATMGTIDTDGYYWLGHGPDGFWAKIDVRPNWRPGDYTDFGWNQAFANLGYRILDWVDLSLGNDEYLYTVATGGPGDGTSTLLRFSKITKQWEVLNELYNTPSSGWGAMYGFEGSGPNFNTLFATDNASGQIWKFQLSNGAAEFFSQ</sequence>
<gene>
    <name evidence="2" type="ORF">QBC34DRAFT_280446</name>
</gene>
<evidence type="ECO:0000259" key="1">
    <source>
        <dbReference type="Pfam" id="PF21959"/>
    </source>
</evidence>
<feature type="non-terminal residue" evidence="2">
    <location>
        <position position="228"/>
    </location>
</feature>
<name>A0AAV9FXP3_9PEZI</name>
<reference evidence="2" key="1">
    <citation type="journal article" date="2023" name="Mol. Phylogenet. Evol.">
        <title>Genome-scale phylogeny and comparative genomics of the fungal order Sordariales.</title>
        <authorList>
            <person name="Hensen N."/>
            <person name="Bonometti L."/>
            <person name="Westerberg I."/>
            <person name="Brannstrom I.O."/>
            <person name="Guillou S."/>
            <person name="Cros-Aarteil S."/>
            <person name="Calhoun S."/>
            <person name="Haridas S."/>
            <person name="Kuo A."/>
            <person name="Mondo S."/>
            <person name="Pangilinan J."/>
            <person name="Riley R."/>
            <person name="LaButti K."/>
            <person name="Andreopoulos B."/>
            <person name="Lipzen A."/>
            <person name="Chen C."/>
            <person name="Yan M."/>
            <person name="Daum C."/>
            <person name="Ng V."/>
            <person name="Clum A."/>
            <person name="Steindorff A."/>
            <person name="Ohm R.A."/>
            <person name="Martin F."/>
            <person name="Silar P."/>
            <person name="Natvig D.O."/>
            <person name="Lalanne C."/>
            <person name="Gautier V."/>
            <person name="Ament-Velasquez S.L."/>
            <person name="Kruys A."/>
            <person name="Hutchinson M.I."/>
            <person name="Powell A.J."/>
            <person name="Barry K."/>
            <person name="Miller A.N."/>
            <person name="Grigoriev I.V."/>
            <person name="Debuchy R."/>
            <person name="Gladieux P."/>
            <person name="Hiltunen Thoren M."/>
            <person name="Johannesson H."/>
        </authorList>
    </citation>
    <scope>NUCLEOTIDE SEQUENCE</scope>
    <source>
        <strain evidence="2">PSN243</strain>
    </source>
</reference>
<organism evidence="2 3">
    <name type="scientific">Podospora aff. communis PSN243</name>
    <dbReference type="NCBI Taxonomy" id="3040156"/>
    <lineage>
        <taxon>Eukaryota</taxon>
        <taxon>Fungi</taxon>
        <taxon>Dikarya</taxon>
        <taxon>Ascomycota</taxon>
        <taxon>Pezizomycotina</taxon>
        <taxon>Sordariomycetes</taxon>
        <taxon>Sordariomycetidae</taxon>
        <taxon>Sordariales</taxon>
        <taxon>Podosporaceae</taxon>
        <taxon>Podospora</taxon>
    </lineage>
</organism>
<evidence type="ECO:0000313" key="3">
    <source>
        <dbReference type="Proteomes" id="UP001321760"/>
    </source>
</evidence>
<dbReference type="Proteomes" id="UP001321760">
    <property type="component" value="Unassembled WGS sequence"/>
</dbReference>
<feature type="domain" description="DUF6923" evidence="1">
    <location>
        <begin position="42"/>
        <end position="223"/>
    </location>
</feature>
<dbReference type="InterPro" id="IPR054215">
    <property type="entry name" value="DUF6923"/>
</dbReference>